<dbReference type="EMBL" id="CP063849">
    <property type="protein sequence ID" value="QOY89662.1"/>
    <property type="molecule type" value="Genomic_DNA"/>
</dbReference>
<dbReference type="RefSeq" id="WP_194451324.1">
    <property type="nucleotide sequence ID" value="NZ_CP063849.1"/>
</dbReference>
<dbReference type="InterPro" id="IPR027051">
    <property type="entry name" value="XdhC_Rossmann_dom"/>
</dbReference>
<feature type="domain" description="XdhC Rossmann" evidence="2">
    <location>
        <begin position="108"/>
        <end position="249"/>
    </location>
</feature>
<protein>
    <submittedName>
        <fullName evidence="3">XdhC family protein</fullName>
    </submittedName>
</protein>
<dbReference type="KEGG" id="pfer:IRI77_06830"/>
<reference evidence="3 4" key="1">
    <citation type="submission" date="2020-10" db="EMBL/GenBank/DDBJ databases">
        <title>Complete genome sequence of Paludibaculum fermentans P105T, a facultatively anaerobic acidobacterium capable of dissimilatory Fe(III) reduction.</title>
        <authorList>
            <person name="Dedysh S.N."/>
            <person name="Beletsky A.V."/>
            <person name="Kulichevskaya I.S."/>
            <person name="Mardanov A.V."/>
            <person name="Ravin N.V."/>
        </authorList>
    </citation>
    <scope>NUCLEOTIDE SEQUENCE [LARGE SCALE GENOMIC DNA]</scope>
    <source>
        <strain evidence="3 4">P105</strain>
    </source>
</reference>
<dbReference type="Gene3D" id="3.40.50.720">
    <property type="entry name" value="NAD(P)-binding Rossmann-like Domain"/>
    <property type="match status" value="1"/>
</dbReference>
<evidence type="ECO:0000313" key="3">
    <source>
        <dbReference type="EMBL" id="QOY89662.1"/>
    </source>
</evidence>
<evidence type="ECO:0000259" key="2">
    <source>
        <dbReference type="Pfam" id="PF13478"/>
    </source>
</evidence>
<name>A0A7S7SKY3_PALFE</name>
<dbReference type="Proteomes" id="UP000593892">
    <property type="component" value="Chromosome"/>
</dbReference>
<dbReference type="InterPro" id="IPR052698">
    <property type="entry name" value="MoCofactor_Util/Proc"/>
</dbReference>
<evidence type="ECO:0000259" key="1">
    <source>
        <dbReference type="Pfam" id="PF02625"/>
    </source>
</evidence>
<gene>
    <name evidence="3" type="ORF">IRI77_06830</name>
</gene>
<keyword evidence="4" id="KW-1185">Reference proteome</keyword>
<accession>A0A7S7SKY3</accession>
<proteinExistence type="predicted"/>
<dbReference type="AlphaFoldDB" id="A0A7S7SKY3"/>
<organism evidence="3 4">
    <name type="scientific">Paludibaculum fermentans</name>
    <dbReference type="NCBI Taxonomy" id="1473598"/>
    <lineage>
        <taxon>Bacteria</taxon>
        <taxon>Pseudomonadati</taxon>
        <taxon>Acidobacteriota</taxon>
        <taxon>Terriglobia</taxon>
        <taxon>Bryobacterales</taxon>
        <taxon>Bryobacteraceae</taxon>
        <taxon>Paludibaculum</taxon>
    </lineage>
</organism>
<dbReference type="PANTHER" id="PTHR30388:SF6">
    <property type="entry name" value="XANTHINE DEHYDROGENASE SUBUNIT A-RELATED"/>
    <property type="match status" value="1"/>
</dbReference>
<dbReference type="PANTHER" id="PTHR30388">
    <property type="entry name" value="ALDEHYDE OXIDOREDUCTASE MOLYBDENUM COFACTOR ASSEMBLY PROTEIN"/>
    <property type="match status" value="1"/>
</dbReference>
<dbReference type="Pfam" id="PF13478">
    <property type="entry name" value="XdhC_C"/>
    <property type="match status" value="1"/>
</dbReference>
<feature type="domain" description="XdhC- CoxI" evidence="1">
    <location>
        <begin position="10"/>
        <end position="76"/>
    </location>
</feature>
<dbReference type="Pfam" id="PF02625">
    <property type="entry name" value="XdhC_CoxI"/>
    <property type="match status" value="1"/>
</dbReference>
<sequence length="278" mass="30337">MDVLEELVRLRRAGQKCALATIVQANGSIPSYTSAKLLVREDGSITGTIGGGCVEAEVWTAAREVMETGKPRRLNFSLGQDAAYDNGLICGGQLEVFIEPIEPQPRAFIFGAGHISKSLCQVASLIGFATTVVDDRESFANRERFPIADDILAGEYEELFPQLEITSSSYLVIVTRGHRDDMRILRWAVTTPARYIAMIGSKRKVIGVVRELEKEGIPAESFQRVSAPMGLDIGAQSPEEIAVSVAAEMIAVRRNSESGWRALSKSLHASDEVRALQK</sequence>
<evidence type="ECO:0000313" key="4">
    <source>
        <dbReference type="Proteomes" id="UP000593892"/>
    </source>
</evidence>
<dbReference type="InterPro" id="IPR003777">
    <property type="entry name" value="XdhC_CoxI"/>
</dbReference>